<protein>
    <submittedName>
        <fullName evidence="2">FkbM family methyltransferase</fullName>
    </submittedName>
</protein>
<dbReference type="EMBL" id="RCDC01000006">
    <property type="protein sequence ID" value="RLK51900.1"/>
    <property type="molecule type" value="Genomic_DNA"/>
</dbReference>
<dbReference type="Proteomes" id="UP000274786">
    <property type="component" value="Unassembled WGS sequence"/>
</dbReference>
<proteinExistence type="predicted"/>
<evidence type="ECO:0000259" key="1">
    <source>
        <dbReference type="Pfam" id="PF05050"/>
    </source>
</evidence>
<accession>A0A498CEV9</accession>
<organism evidence="2 3">
    <name type="scientific">Stenotrophomonas rhizophila</name>
    <dbReference type="NCBI Taxonomy" id="216778"/>
    <lineage>
        <taxon>Bacteria</taxon>
        <taxon>Pseudomonadati</taxon>
        <taxon>Pseudomonadota</taxon>
        <taxon>Gammaproteobacteria</taxon>
        <taxon>Lysobacterales</taxon>
        <taxon>Lysobacteraceae</taxon>
        <taxon>Stenotrophomonas</taxon>
    </lineage>
</organism>
<dbReference type="PANTHER" id="PTHR34203:SF15">
    <property type="entry name" value="SLL1173 PROTEIN"/>
    <property type="match status" value="1"/>
</dbReference>
<dbReference type="GO" id="GO:0032259">
    <property type="term" value="P:methylation"/>
    <property type="evidence" value="ECO:0007669"/>
    <property type="project" value="UniProtKB-KW"/>
</dbReference>
<dbReference type="RefSeq" id="WP_121042845.1">
    <property type="nucleotide sequence ID" value="NZ_RCDC01000006.1"/>
</dbReference>
<dbReference type="SUPFAM" id="SSF53335">
    <property type="entry name" value="S-adenosyl-L-methionine-dependent methyltransferases"/>
    <property type="match status" value="1"/>
</dbReference>
<dbReference type="AlphaFoldDB" id="A0A498CEV9"/>
<dbReference type="InterPro" id="IPR006342">
    <property type="entry name" value="FkbM_mtfrase"/>
</dbReference>
<dbReference type="PANTHER" id="PTHR34203">
    <property type="entry name" value="METHYLTRANSFERASE, FKBM FAMILY PROTEIN"/>
    <property type="match status" value="1"/>
</dbReference>
<reference evidence="2 3" key="1">
    <citation type="submission" date="2018-10" db="EMBL/GenBank/DDBJ databases">
        <title>Comparative analysis of microorganisms from saline springs in Andes Mountain Range, Colombia.</title>
        <authorList>
            <person name="Rubin E."/>
        </authorList>
    </citation>
    <scope>NUCLEOTIDE SEQUENCE [LARGE SCALE GENOMIC DNA]</scope>
    <source>
        <strain evidence="2 3">USBA GBX 843</strain>
    </source>
</reference>
<feature type="domain" description="Methyltransferase FkbM" evidence="1">
    <location>
        <begin position="597"/>
        <end position="760"/>
    </location>
</feature>
<dbReference type="OrthoDB" id="9814604at2"/>
<sequence length="807" mass="87345">MALNLRLGNAVRSAADKAVQSRATDGFLAPGQEVEISNARYSGTEALTMRGFAVPEEDGVWSTAAVARVDVRMRAAKVNRRYRVVIGAMLFQVPGHRALVAISVNGGPPNQVLGSGAGWMQIEADCQLGKVGRSPGVSIEFQIANPMSPNALNMGDDHRLLGLKLRSIRIVDIGLSAGAESDEEEDAAPVVNPSGVDVPSAAAVEELSPPRSPGEVIHALASRGPLWRKVLIDRNPLVRIARWMRRVTRSLQGMQQQLDLIRLDSARQTRELAQRVSEIELDAAAKRAEHERVMSGGDAIMQQLQQNHARLMSIDTARGDHAQGLGALASSTSDLARNYDQFVETLRKKQQTQQALVEAFDAVDARMRTLDERMAQLRTDHERRFGMGVGELTARQADLLDLMNAVDHRWRESHAALHDSMQKVVDVSISKGRSNDDAAALARLDDLVRSIAVAQTGLGESLQEQADQLSNLIAHGGAADPEAASLPAMFIAAHEKLDAIGLQTAQAVDVLVAAHEKLDAQRRGLEALPAMVSSHATGNRRVLRAQHGWLIATGFGYFSCDEHDDLLAMCLAEFGDVERGLRLFLEAVLAPGDFFVDVGANIGLHTVVAARRVGREGRVVAVEAMPRTVQHLRTSLRLSGVEDRVTVFPFAAGARDEVGHAFHIASVAGHSSLYPLDEETVEEVRVDIRTLDGLVPAGTVKLVKIDVEGAELDVIAGMTRLIEQNPHVGIIAEYAESHLARVGTAPDHWEQMRAEHGFELYLIDDLNGHCQRLSAFGELAGRVSSNILLCRDGSDVAWPGIPGRAGT</sequence>
<dbReference type="Pfam" id="PF05050">
    <property type="entry name" value="Methyltransf_21"/>
    <property type="match status" value="1"/>
</dbReference>
<evidence type="ECO:0000313" key="3">
    <source>
        <dbReference type="Proteomes" id="UP000274786"/>
    </source>
</evidence>
<dbReference type="NCBIfam" id="TIGR01444">
    <property type="entry name" value="fkbM_fam"/>
    <property type="match status" value="1"/>
</dbReference>
<gene>
    <name evidence="2" type="ORF">BCL79_3043</name>
</gene>
<keyword evidence="2" id="KW-0808">Transferase</keyword>
<evidence type="ECO:0000313" key="2">
    <source>
        <dbReference type="EMBL" id="RLK51900.1"/>
    </source>
</evidence>
<dbReference type="GO" id="GO:0008168">
    <property type="term" value="F:methyltransferase activity"/>
    <property type="evidence" value="ECO:0007669"/>
    <property type="project" value="UniProtKB-KW"/>
</dbReference>
<dbReference type="Gene3D" id="3.40.50.150">
    <property type="entry name" value="Vaccinia Virus protein VP39"/>
    <property type="match status" value="1"/>
</dbReference>
<dbReference type="InterPro" id="IPR052514">
    <property type="entry name" value="SAM-dependent_MTase"/>
</dbReference>
<keyword evidence="2" id="KW-0489">Methyltransferase</keyword>
<name>A0A498CEV9_9GAMM</name>
<dbReference type="InterPro" id="IPR029063">
    <property type="entry name" value="SAM-dependent_MTases_sf"/>
</dbReference>
<comment type="caution">
    <text evidence="2">The sequence shown here is derived from an EMBL/GenBank/DDBJ whole genome shotgun (WGS) entry which is preliminary data.</text>
</comment>